<evidence type="ECO:0000256" key="4">
    <source>
        <dbReference type="SAM" id="Coils"/>
    </source>
</evidence>
<dbReference type="CDD" id="cd07377">
    <property type="entry name" value="WHTH_GntR"/>
    <property type="match status" value="1"/>
</dbReference>
<dbReference type="Pfam" id="PF04909">
    <property type="entry name" value="Amidohydro_2"/>
    <property type="match status" value="1"/>
</dbReference>
<dbReference type="PROSITE" id="PS50949">
    <property type="entry name" value="HTH_GNTR"/>
    <property type="match status" value="1"/>
</dbReference>
<keyword evidence="4" id="KW-0175">Coiled coil</keyword>
<dbReference type="HOGENOM" id="CLU_562420_0_0_5"/>
<geneLocation type="plasmid" evidence="6 7">
    <name>pTM3</name>
</geneLocation>
<keyword evidence="2" id="KW-0238">DNA-binding</keyword>
<proteinExistence type="predicted"/>
<feature type="domain" description="HTH gntR-type" evidence="5">
    <location>
        <begin position="20"/>
        <end position="88"/>
    </location>
</feature>
<dbReference type="GO" id="GO:0016787">
    <property type="term" value="F:hydrolase activity"/>
    <property type="evidence" value="ECO:0007669"/>
    <property type="project" value="UniProtKB-KW"/>
</dbReference>
<evidence type="ECO:0000256" key="3">
    <source>
        <dbReference type="ARBA" id="ARBA00023163"/>
    </source>
</evidence>
<dbReference type="PRINTS" id="PR00035">
    <property type="entry name" value="HTHGNTR"/>
</dbReference>
<dbReference type="InterPro" id="IPR052358">
    <property type="entry name" value="Aro_Compnd_Degr_Hydrolases"/>
</dbReference>
<dbReference type="GO" id="GO:0003677">
    <property type="term" value="F:DNA binding"/>
    <property type="evidence" value="ECO:0007669"/>
    <property type="project" value="UniProtKB-KW"/>
</dbReference>
<dbReference type="EMBL" id="CP003239">
    <property type="protein sequence ID" value="AFK57254.1"/>
    <property type="molecule type" value="Genomic_DNA"/>
</dbReference>
<keyword evidence="6" id="KW-0614">Plasmid</keyword>
<dbReference type="SMART" id="SM00345">
    <property type="entry name" value="HTH_GNTR"/>
    <property type="match status" value="1"/>
</dbReference>
<dbReference type="InterPro" id="IPR011711">
    <property type="entry name" value="GntR_C"/>
</dbReference>
<name>I3TWW6_TISMK</name>
<sequence length="551" mass="61454">MTDRSGKAPERQFQALNRPKRLSDEIARQISERIATGVFAPGERMPTEAELAVEFAVGRSAIREAIAKLRQEGLVTTRQGVGAFVTEDPGAASFQIDTDGLRTIEDFRHVMELRMELEVSVAAMAARRRSRAQLEKVEEAFQALKSRLERGEAAVDEQHAFHRAIAIASNNPHFRDFMQFLASRIRVALSVETERATGGRDAARKLLREFEGILTAVRLGDPDKARRAAWFHLLRSADRLGLRGLQGWEESRMTLIGENLIPVCAPADPQPRKPRFTPPPGACDCHAHIFGPESRYPYTRHRTYTPPDALLPAYKHMLATLGIQRAVIVQPSVYGTDNRATLDAIRAGGPDFRGVVVVDENIDTAEMERMHEAGVRGVRINLLFKSGIEVSDVRRLAEKIAPFGWHMQMLIDVSEFADIRETLGRLPVDVVFDHLGHMPTSIGTDHPGFQEMLSLLADGRAWAKISGAYRITSASRTPYDDVAPYARAIIAANPERVVWASDWPHPYVNIPMPNDGDLLDMLDDWSPDAATRDRILATNPARLYGFEESSF</sequence>
<evidence type="ECO:0000259" key="5">
    <source>
        <dbReference type="PROSITE" id="PS50949"/>
    </source>
</evidence>
<dbReference type="Pfam" id="PF07729">
    <property type="entry name" value="FCD"/>
    <property type="match status" value="1"/>
</dbReference>
<dbReference type="InterPro" id="IPR036390">
    <property type="entry name" value="WH_DNA-bd_sf"/>
</dbReference>
<feature type="coiled-coil region" evidence="4">
    <location>
        <begin position="127"/>
        <end position="154"/>
    </location>
</feature>
<dbReference type="Gene3D" id="3.20.20.140">
    <property type="entry name" value="Metal-dependent hydrolases"/>
    <property type="match status" value="1"/>
</dbReference>
<evidence type="ECO:0000313" key="7">
    <source>
        <dbReference type="Proteomes" id="UP000005258"/>
    </source>
</evidence>
<accession>I3TWW6</accession>
<dbReference type="Gene3D" id="1.20.120.530">
    <property type="entry name" value="GntR ligand-binding domain-like"/>
    <property type="match status" value="1"/>
</dbReference>
<dbReference type="PANTHER" id="PTHR35563:SF2">
    <property type="entry name" value="BARREL METAL-DEPENDENT HYDROLASE, PUTATIVE (AFU_ORTHOLOGUE AFUA_1G16240)-RELATED"/>
    <property type="match status" value="1"/>
</dbReference>
<evidence type="ECO:0000313" key="6">
    <source>
        <dbReference type="EMBL" id="AFK57254.1"/>
    </source>
</evidence>
<dbReference type="AlphaFoldDB" id="I3TWW6"/>
<keyword evidence="3" id="KW-0804">Transcription</keyword>
<dbReference type="GO" id="GO:0003700">
    <property type="term" value="F:DNA-binding transcription factor activity"/>
    <property type="evidence" value="ECO:0007669"/>
    <property type="project" value="InterPro"/>
</dbReference>
<dbReference type="InterPro" id="IPR008920">
    <property type="entry name" value="TF_FadR/GntR_C"/>
</dbReference>
<evidence type="ECO:0000256" key="2">
    <source>
        <dbReference type="ARBA" id="ARBA00023125"/>
    </source>
</evidence>
<protein>
    <submittedName>
        <fullName evidence="6">Transcriptional regulator, GntR family/amidohydrolase family protein</fullName>
    </submittedName>
</protein>
<dbReference type="SUPFAM" id="SSF51556">
    <property type="entry name" value="Metallo-dependent hydrolases"/>
    <property type="match status" value="1"/>
</dbReference>
<dbReference type="InterPro" id="IPR000524">
    <property type="entry name" value="Tscrpt_reg_HTH_GntR"/>
</dbReference>
<evidence type="ECO:0000256" key="1">
    <source>
        <dbReference type="ARBA" id="ARBA00023015"/>
    </source>
</evidence>
<gene>
    <name evidence="6" type="ordered locus">TMO_c0644</name>
</gene>
<dbReference type="SMART" id="SM00895">
    <property type="entry name" value="FCD"/>
    <property type="match status" value="1"/>
</dbReference>
<dbReference type="KEGG" id="tmo:TMO_c0644"/>
<keyword evidence="1" id="KW-0805">Transcription regulation</keyword>
<dbReference type="Proteomes" id="UP000005258">
    <property type="component" value="Plasmid pTM3"/>
</dbReference>
<keyword evidence="7" id="KW-1185">Reference proteome</keyword>
<reference evidence="6 7" key="1">
    <citation type="journal article" date="2012" name="J. Am. Chem. Soc.">
        <title>Bacterial biosynthesis and maturation of the didemnin anti-cancer agents.</title>
        <authorList>
            <person name="Xu Y."/>
            <person name="Kersten R.D."/>
            <person name="Nam S.J."/>
            <person name="Lu L."/>
            <person name="Al-Suwailem A.M."/>
            <person name="Zheng H."/>
            <person name="Fenical W."/>
            <person name="Dorrestein P.C."/>
            <person name="Moore B.S."/>
            <person name="Qian P.Y."/>
        </authorList>
    </citation>
    <scope>NUCLEOTIDE SEQUENCE [LARGE SCALE GENOMIC DNA]</scope>
    <source>
        <strain evidence="6 7">KA081020-065</strain>
    </source>
</reference>
<dbReference type="Gene3D" id="1.10.10.10">
    <property type="entry name" value="Winged helix-like DNA-binding domain superfamily/Winged helix DNA-binding domain"/>
    <property type="match status" value="1"/>
</dbReference>
<dbReference type="Pfam" id="PF00392">
    <property type="entry name" value="GntR"/>
    <property type="match status" value="1"/>
</dbReference>
<dbReference type="InterPro" id="IPR032466">
    <property type="entry name" value="Metal_Hydrolase"/>
</dbReference>
<dbReference type="PANTHER" id="PTHR35563">
    <property type="entry name" value="BARREL METAL-DEPENDENT HYDROLASE, PUTATIVE (AFU_ORTHOLOGUE AFUA_1G16240)-RELATED"/>
    <property type="match status" value="1"/>
</dbReference>
<dbReference type="InterPro" id="IPR036388">
    <property type="entry name" value="WH-like_DNA-bd_sf"/>
</dbReference>
<organism evidence="6 7">
    <name type="scientific">Tistrella mobilis (strain KA081020-065)</name>
    <dbReference type="NCBI Taxonomy" id="1110502"/>
    <lineage>
        <taxon>Bacteria</taxon>
        <taxon>Pseudomonadati</taxon>
        <taxon>Pseudomonadota</taxon>
        <taxon>Alphaproteobacteria</taxon>
        <taxon>Geminicoccales</taxon>
        <taxon>Geminicoccaceae</taxon>
        <taxon>Tistrella</taxon>
    </lineage>
</organism>
<dbReference type="SUPFAM" id="SSF48008">
    <property type="entry name" value="GntR ligand-binding domain-like"/>
    <property type="match status" value="1"/>
</dbReference>
<dbReference type="InterPro" id="IPR006680">
    <property type="entry name" value="Amidohydro-rel"/>
</dbReference>
<dbReference type="SUPFAM" id="SSF46785">
    <property type="entry name" value="Winged helix' DNA-binding domain"/>
    <property type="match status" value="1"/>
</dbReference>